<comment type="subcellular location">
    <subcellularLocation>
        <location evidence="6">Cell membrane</location>
        <topology evidence="6">Multi-pass membrane protein</topology>
    </subcellularLocation>
    <subcellularLocation>
        <location evidence="1">Membrane</location>
    </subcellularLocation>
</comment>
<sequence length="160" mass="18391">MTLSFAFLGRWKGCVIKLIYVDFIVFILAYAVVSCIYRFALTASQQKQFESVVLYVFDFQQMIPISFILGFYVQLVFSRFWQQFTPTLAVIGAIQGEGRARAIRRTCVRYLNASLIIAASRLHVAAKKRFPTTQHLVQAGKFYHVLVLLNISKAWFGVYE</sequence>
<keyword evidence="2 6" id="KW-0812">Transmembrane</keyword>
<dbReference type="WBParaSite" id="TASK_0001007201-mRNA-1">
    <property type="protein sequence ID" value="TASK_0001007201-mRNA-1"/>
    <property type="gene ID" value="TASK_0001007201"/>
</dbReference>
<evidence type="ECO:0000256" key="5">
    <source>
        <dbReference type="ARBA" id="ARBA00034769"/>
    </source>
</evidence>
<dbReference type="EMBL" id="UYRS01020181">
    <property type="protein sequence ID" value="VDK48250.1"/>
    <property type="molecule type" value="Genomic_DNA"/>
</dbReference>
<dbReference type="GO" id="GO:0034707">
    <property type="term" value="C:chloride channel complex"/>
    <property type="evidence" value="ECO:0007669"/>
    <property type="project" value="UniProtKB-KW"/>
</dbReference>
<dbReference type="Proteomes" id="UP000282613">
    <property type="component" value="Unassembled WGS sequence"/>
</dbReference>
<comment type="function">
    <text evidence="6">Forms chloride channels.</text>
</comment>
<keyword evidence="6" id="KW-0868">Chloride</keyword>
<dbReference type="AlphaFoldDB" id="A0A0R3WGS9"/>
<keyword evidence="8" id="KW-1185">Reference proteome</keyword>
<proteinExistence type="inferred from homology"/>
<gene>
    <name evidence="7" type="ORF">TASK_LOCUS10073</name>
</gene>
<dbReference type="PANTHER" id="PTHR10736:SF0">
    <property type="entry name" value="BESTROPHIN HOMOLOG"/>
    <property type="match status" value="1"/>
</dbReference>
<keyword evidence="3 6" id="KW-1133">Transmembrane helix</keyword>
<reference evidence="7 8" key="2">
    <citation type="submission" date="2018-11" db="EMBL/GenBank/DDBJ databases">
        <authorList>
            <consortium name="Pathogen Informatics"/>
        </authorList>
    </citation>
    <scope>NUCLEOTIDE SEQUENCE [LARGE SCALE GENOMIC DNA]</scope>
</reference>
<keyword evidence="4 6" id="KW-0472">Membrane</keyword>
<dbReference type="GO" id="GO:0005886">
    <property type="term" value="C:plasma membrane"/>
    <property type="evidence" value="ECO:0007669"/>
    <property type="project" value="UniProtKB-SubCell"/>
</dbReference>
<keyword evidence="6" id="KW-0406">Ion transport</keyword>
<feature type="transmembrane region" description="Helical" evidence="6">
    <location>
        <begin position="52"/>
        <end position="73"/>
    </location>
</feature>
<evidence type="ECO:0000256" key="2">
    <source>
        <dbReference type="ARBA" id="ARBA00022692"/>
    </source>
</evidence>
<evidence type="ECO:0000256" key="3">
    <source>
        <dbReference type="ARBA" id="ARBA00022989"/>
    </source>
</evidence>
<reference evidence="9" key="1">
    <citation type="submission" date="2017-02" db="UniProtKB">
        <authorList>
            <consortium name="WormBaseParasite"/>
        </authorList>
    </citation>
    <scope>IDENTIFICATION</scope>
</reference>
<accession>A0A0R3WGS9</accession>
<keyword evidence="6" id="KW-1003">Cell membrane</keyword>
<evidence type="ECO:0000313" key="7">
    <source>
        <dbReference type="EMBL" id="VDK48250.1"/>
    </source>
</evidence>
<dbReference type="OrthoDB" id="201595at2759"/>
<dbReference type="Pfam" id="PF01062">
    <property type="entry name" value="Bestrophin"/>
    <property type="match status" value="1"/>
</dbReference>
<name>A0A0R3WGS9_TAEAS</name>
<evidence type="ECO:0000313" key="9">
    <source>
        <dbReference type="WBParaSite" id="TASK_0001007201-mRNA-1"/>
    </source>
</evidence>
<evidence type="ECO:0000313" key="8">
    <source>
        <dbReference type="Proteomes" id="UP000282613"/>
    </source>
</evidence>
<dbReference type="InterPro" id="IPR000615">
    <property type="entry name" value="Bestrophin"/>
</dbReference>
<dbReference type="InterPro" id="IPR021134">
    <property type="entry name" value="Bestrophin-like"/>
</dbReference>
<protein>
    <recommendedName>
        <fullName evidence="6">Bestrophin homolog</fullName>
    </recommendedName>
</protein>
<evidence type="ECO:0000256" key="1">
    <source>
        <dbReference type="ARBA" id="ARBA00004370"/>
    </source>
</evidence>
<keyword evidence="6" id="KW-0813">Transport</keyword>
<evidence type="ECO:0000256" key="4">
    <source>
        <dbReference type="ARBA" id="ARBA00023136"/>
    </source>
</evidence>
<feature type="transmembrane region" description="Helical" evidence="6">
    <location>
        <begin position="20"/>
        <end position="40"/>
    </location>
</feature>
<keyword evidence="6" id="KW-0407">Ion channel</keyword>
<organism evidence="9">
    <name type="scientific">Taenia asiatica</name>
    <name type="common">Asian tapeworm</name>
    <dbReference type="NCBI Taxonomy" id="60517"/>
    <lineage>
        <taxon>Eukaryota</taxon>
        <taxon>Metazoa</taxon>
        <taxon>Spiralia</taxon>
        <taxon>Lophotrochozoa</taxon>
        <taxon>Platyhelminthes</taxon>
        <taxon>Cestoda</taxon>
        <taxon>Eucestoda</taxon>
        <taxon>Cyclophyllidea</taxon>
        <taxon>Taeniidae</taxon>
        <taxon>Taenia</taxon>
    </lineage>
</organism>
<comment type="similarity">
    <text evidence="5 6">Belongs to the anion channel-forming bestrophin (TC 1.A.46) family. Calcium-sensitive chloride channel subfamily.</text>
</comment>
<keyword evidence="6" id="KW-0869">Chloride channel</keyword>
<dbReference type="PANTHER" id="PTHR10736">
    <property type="entry name" value="BESTROPHIN"/>
    <property type="match status" value="1"/>
</dbReference>
<dbReference type="GO" id="GO:0005254">
    <property type="term" value="F:chloride channel activity"/>
    <property type="evidence" value="ECO:0007669"/>
    <property type="project" value="UniProtKB-KW"/>
</dbReference>
<evidence type="ECO:0000256" key="6">
    <source>
        <dbReference type="RuleBase" id="RU363126"/>
    </source>
</evidence>
<dbReference type="STRING" id="60517.A0A0R3WGS9"/>